<evidence type="ECO:0000256" key="3">
    <source>
        <dbReference type="ARBA" id="ARBA00022801"/>
    </source>
</evidence>
<dbReference type="InterPro" id="IPR001254">
    <property type="entry name" value="Trypsin_dom"/>
</dbReference>
<reference evidence="7" key="1">
    <citation type="submission" date="2022-12" db="EMBL/GenBank/DDBJ databases">
        <title>Genome assemblies of Blomia tropicalis.</title>
        <authorList>
            <person name="Cui Y."/>
        </authorList>
    </citation>
    <scope>NUCLEOTIDE SEQUENCE</scope>
    <source>
        <tissue evidence="7">Adult mites</tissue>
    </source>
</reference>
<evidence type="ECO:0000313" key="7">
    <source>
        <dbReference type="EMBL" id="KAJ6222850.1"/>
    </source>
</evidence>
<name>A0A9Q0RQP5_BLOTA</name>
<evidence type="ECO:0000256" key="5">
    <source>
        <dbReference type="ARBA" id="ARBA00023157"/>
    </source>
</evidence>
<feature type="domain" description="Peptidase S1" evidence="6">
    <location>
        <begin position="1"/>
        <end position="118"/>
    </location>
</feature>
<feature type="domain" description="Peptidase S1" evidence="6">
    <location>
        <begin position="118"/>
        <end position="340"/>
    </location>
</feature>
<gene>
    <name evidence="7" type="ORF">RDWZM_001395</name>
</gene>
<proteinExistence type="inferred from homology"/>
<dbReference type="PRINTS" id="PR00722">
    <property type="entry name" value="CHYMOTRYPSIN"/>
</dbReference>
<dbReference type="AlphaFoldDB" id="A0A9Q0RQP5"/>
<dbReference type="GO" id="GO:0006508">
    <property type="term" value="P:proteolysis"/>
    <property type="evidence" value="ECO:0007669"/>
    <property type="project" value="UniProtKB-KW"/>
</dbReference>
<evidence type="ECO:0000256" key="1">
    <source>
        <dbReference type="ARBA" id="ARBA00007664"/>
    </source>
</evidence>
<dbReference type="SUPFAM" id="SSF50494">
    <property type="entry name" value="Trypsin-like serine proteases"/>
    <property type="match status" value="2"/>
</dbReference>
<keyword evidence="8" id="KW-1185">Reference proteome</keyword>
<dbReference type="Pfam" id="PF00089">
    <property type="entry name" value="Trypsin"/>
    <property type="match status" value="2"/>
</dbReference>
<dbReference type="SMART" id="SM00020">
    <property type="entry name" value="Tryp_SPc"/>
    <property type="match status" value="1"/>
</dbReference>
<dbReference type="InterPro" id="IPR001314">
    <property type="entry name" value="Peptidase_S1A"/>
</dbReference>
<dbReference type="Gene3D" id="2.40.10.10">
    <property type="entry name" value="Trypsin-like serine proteases"/>
    <property type="match status" value="2"/>
</dbReference>
<dbReference type="PANTHER" id="PTHR24276:SF91">
    <property type="entry name" value="AT26814P-RELATED"/>
    <property type="match status" value="1"/>
</dbReference>
<dbReference type="Proteomes" id="UP001142055">
    <property type="component" value="Chromosome 1"/>
</dbReference>
<keyword evidence="5" id="KW-1015">Disulfide bond</keyword>
<dbReference type="InterPro" id="IPR050430">
    <property type="entry name" value="Peptidase_S1"/>
</dbReference>
<dbReference type="PROSITE" id="PS50240">
    <property type="entry name" value="TRYPSIN_DOM"/>
    <property type="match status" value="2"/>
</dbReference>
<evidence type="ECO:0000313" key="8">
    <source>
        <dbReference type="Proteomes" id="UP001142055"/>
    </source>
</evidence>
<accession>A0A9Q0RQP5</accession>
<comment type="similarity">
    <text evidence="1">Belongs to the peptidase S1 family.</text>
</comment>
<dbReference type="InterPro" id="IPR009003">
    <property type="entry name" value="Peptidase_S1_PA"/>
</dbReference>
<dbReference type="PANTHER" id="PTHR24276">
    <property type="entry name" value="POLYSERASE-RELATED"/>
    <property type="match status" value="1"/>
</dbReference>
<dbReference type="GO" id="GO:0004252">
    <property type="term" value="F:serine-type endopeptidase activity"/>
    <property type="evidence" value="ECO:0007669"/>
    <property type="project" value="InterPro"/>
</dbReference>
<keyword evidence="2" id="KW-0645">Protease</keyword>
<sequence length="344" mass="37886">MLPDKNFIPRVGSYVNISGWGWIDLKTKTNSENLQIEQIQVDEQTQCKEFFGESYNTERMFCAGKYDGSDGWCDNDDGGPSAQDKKLVGIISSGGNCGQPSPAKISIVKNEENLEPYIFGGRIAADGDAPWQVFIQNSETGVPRCGGSILNEQWVVSSVSCVNETSGLQVEYDTLTLGHGQKVDVLETYTYNDYDVNTHQNDIILLKTSSMTLGSMNAQAINLPMQSYSPFPNIMLNISGFGLCEMLDSDQESNVNLNIAQVSILSEGDCRVYYPYMDEQKHFCAGGNNVTSGNGDEGGPGAENRQLDGIILTYSDKPENRPDLFTNVGYHVSWIKRHINSTES</sequence>
<keyword evidence="3" id="KW-0378">Hydrolase</keyword>
<keyword evidence="4" id="KW-0720">Serine protease</keyword>
<dbReference type="InterPro" id="IPR043504">
    <property type="entry name" value="Peptidase_S1_PA_chymotrypsin"/>
</dbReference>
<dbReference type="CDD" id="cd00190">
    <property type="entry name" value="Tryp_SPc"/>
    <property type="match status" value="1"/>
</dbReference>
<comment type="caution">
    <text evidence="7">The sequence shown here is derived from an EMBL/GenBank/DDBJ whole genome shotgun (WGS) entry which is preliminary data.</text>
</comment>
<dbReference type="EMBL" id="JAPWDV010000001">
    <property type="protein sequence ID" value="KAJ6222850.1"/>
    <property type="molecule type" value="Genomic_DNA"/>
</dbReference>
<evidence type="ECO:0000259" key="6">
    <source>
        <dbReference type="PROSITE" id="PS50240"/>
    </source>
</evidence>
<organism evidence="7 8">
    <name type="scientific">Blomia tropicalis</name>
    <name type="common">Mite</name>
    <dbReference type="NCBI Taxonomy" id="40697"/>
    <lineage>
        <taxon>Eukaryota</taxon>
        <taxon>Metazoa</taxon>
        <taxon>Ecdysozoa</taxon>
        <taxon>Arthropoda</taxon>
        <taxon>Chelicerata</taxon>
        <taxon>Arachnida</taxon>
        <taxon>Acari</taxon>
        <taxon>Acariformes</taxon>
        <taxon>Sarcoptiformes</taxon>
        <taxon>Astigmata</taxon>
        <taxon>Glycyphagoidea</taxon>
        <taxon>Echimyopodidae</taxon>
        <taxon>Blomia</taxon>
    </lineage>
</organism>
<evidence type="ECO:0000256" key="2">
    <source>
        <dbReference type="ARBA" id="ARBA00022670"/>
    </source>
</evidence>
<dbReference type="OMA" id="ERENFAW"/>
<evidence type="ECO:0000256" key="4">
    <source>
        <dbReference type="ARBA" id="ARBA00022825"/>
    </source>
</evidence>
<protein>
    <recommendedName>
        <fullName evidence="6">Peptidase S1 domain-containing protein</fullName>
    </recommendedName>
</protein>